<keyword evidence="6" id="KW-0547">Nucleotide-binding</keyword>
<keyword evidence="12" id="KW-1185">Reference proteome</keyword>
<dbReference type="EMBL" id="HG739629">
    <property type="protein sequence ID" value="CDP19546.1"/>
    <property type="molecule type" value="Genomic_DNA"/>
</dbReference>
<dbReference type="Pfam" id="PF20431">
    <property type="entry name" value="E_motif"/>
    <property type="match status" value="1"/>
</dbReference>
<dbReference type="PhylomeDB" id="A0A068VFQ2"/>
<proteinExistence type="inferred from homology"/>
<evidence type="ECO:0000256" key="6">
    <source>
        <dbReference type="ARBA" id="ARBA00022741"/>
    </source>
</evidence>
<dbReference type="Pfam" id="PF13041">
    <property type="entry name" value="PPR_2"/>
    <property type="match status" value="2"/>
</dbReference>
<keyword evidence="8" id="KW-0067">ATP-binding</keyword>
<dbReference type="PANTHER" id="PTHR47926:SF347">
    <property type="entry name" value="PENTATRICOPEPTIDE REPEAT-CONTAINING PROTEIN"/>
    <property type="match status" value="1"/>
</dbReference>
<dbReference type="AlphaFoldDB" id="A0A068VFQ2"/>
<sequence length="514" mass="58610">MISRIKWVLHNTLFCHHHPIKSPSFLLKTPVKNPRFWLLNQQPSHQHCQIRSLKSEATSAAAYSSSGEIHVIVGPMFAGKTSILLRRIRPRVQKVLMYVGFVLYYSAWVRAVLIICHIKTKKKISFRLYNFCKYMWVLHEGWIQVYNCRGSSRIRNLNLAHTLFFNKLQMKSLVSWNLMIAGYVQKGLEEVGLSMFHKLRKNGLTPDHYTFAPIFRACVSLAILEEGRQAHALRIRCQICGNLVVNSALMDMYFKCSRLSVGHLVFGKFLDRNVVTWSALISGYGQHGRVVEVMESLHRMLDEGFSPNHVTFLAVLAACNHGGLVNRGWEYFTSVTRDCGIQPKGKHYVAMVDLLGRAGRLVDAYEFVMNSPFKELPFVWGALLGACKIHGNMDSAKLAAKNFFELEPKIAGKYVVLSNAYASFGSWDNVAELRSVMNESEMKTEGGSLFLCVVKNCYLIPCWNNMKRKLTCSVGFLSKEIRKFLTLHLIVVHVREIEINMIEIELSFGLSKNF</sequence>
<feature type="transmembrane region" description="Helical" evidence="10">
    <location>
        <begin position="95"/>
        <end position="115"/>
    </location>
</feature>
<evidence type="ECO:0000256" key="2">
    <source>
        <dbReference type="ARBA" id="ARBA00012118"/>
    </source>
</evidence>
<gene>
    <name evidence="11" type="ORF">GSCOC_T00003947001</name>
</gene>
<keyword evidence="7" id="KW-0418">Kinase</keyword>
<dbReference type="GO" id="GO:0009451">
    <property type="term" value="P:RNA modification"/>
    <property type="evidence" value="ECO:0007669"/>
    <property type="project" value="InterPro"/>
</dbReference>
<feature type="repeat" description="PPR" evidence="9">
    <location>
        <begin position="172"/>
        <end position="206"/>
    </location>
</feature>
<dbReference type="EC" id="2.7.1.21" evidence="2"/>
<dbReference type="Proteomes" id="UP000295252">
    <property type="component" value="Unassembled WGS sequence"/>
</dbReference>
<evidence type="ECO:0000256" key="9">
    <source>
        <dbReference type="PROSITE-ProRule" id="PRU00708"/>
    </source>
</evidence>
<dbReference type="PANTHER" id="PTHR47926">
    <property type="entry name" value="PENTATRICOPEPTIDE REPEAT-CONTAINING PROTEIN"/>
    <property type="match status" value="1"/>
</dbReference>
<dbReference type="OrthoDB" id="439028at2759"/>
<dbReference type="Gene3D" id="1.25.40.10">
    <property type="entry name" value="Tetratricopeptide repeat domain"/>
    <property type="match status" value="2"/>
</dbReference>
<evidence type="ECO:0000256" key="7">
    <source>
        <dbReference type="ARBA" id="ARBA00022777"/>
    </source>
</evidence>
<name>A0A068VFQ2_COFCA</name>
<dbReference type="InterPro" id="IPR002885">
    <property type="entry name" value="PPR_rpt"/>
</dbReference>
<keyword evidence="10" id="KW-1133">Transmembrane helix</keyword>
<dbReference type="InterPro" id="IPR046960">
    <property type="entry name" value="PPR_At4g14850-like_plant"/>
</dbReference>
<dbReference type="GO" id="GO:0071897">
    <property type="term" value="P:DNA biosynthetic process"/>
    <property type="evidence" value="ECO:0007669"/>
    <property type="project" value="UniProtKB-KW"/>
</dbReference>
<evidence type="ECO:0000256" key="1">
    <source>
        <dbReference type="ARBA" id="ARBA00007587"/>
    </source>
</evidence>
<dbReference type="GO" id="GO:0005524">
    <property type="term" value="F:ATP binding"/>
    <property type="evidence" value="ECO:0007669"/>
    <property type="project" value="UniProtKB-KW"/>
</dbReference>
<keyword evidence="3" id="KW-0237">DNA synthesis</keyword>
<dbReference type="NCBIfam" id="TIGR00756">
    <property type="entry name" value="PPR"/>
    <property type="match status" value="2"/>
</dbReference>
<keyword evidence="10" id="KW-0812">Transmembrane</keyword>
<evidence type="ECO:0000313" key="12">
    <source>
        <dbReference type="Proteomes" id="UP000295252"/>
    </source>
</evidence>
<dbReference type="Pfam" id="PF00265">
    <property type="entry name" value="TK"/>
    <property type="match status" value="1"/>
</dbReference>
<evidence type="ECO:0000313" key="11">
    <source>
        <dbReference type="EMBL" id="CDP19546.1"/>
    </source>
</evidence>
<organism evidence="11 12">
    <name type="scientific">Coffea canephora</name>
    <name type="common">Robusta coffee</name>
    <dbReference type="NCBI Taxonomy" id="49390"/>
    <lineage>
        <taxon>Eukaryota</taxon>
        <taxon>Viridiplantae</taxon>
        <taxon>Streptophyta</taxon>
        <taxon>Embryophyta</taxon>
        <taxon>Tracheophyta</taxon>
        <taxon>Spermatophyta</taxon>
        <taxon>Magnoliopsida</taxon>
        <taxon>eudicotyledons</taxon>
        <taxon>Gunneridae</taxon>
        <taxon>Pentapetalae</taxon>
        <taxon>asterids</taxon>
        <taxon>lamiids</taxon>
        <taxon>Gentianales</taxon>
        <taxon>Rubiaceae</taxon>
        <taxon>Ixoroideae</taxon>
        <taxon>Gardenieae complex</taxon>
        <taxon>Bertiereae - Coffeeae clade</taxon>
        <taxon>Coffeeae</taxon>
        <taxon>Coffea</taxon>
    </lineage>
</organism>
<evidence type="ECO:0000256" key="4">
    <source>
        <dbReference type="ARBA" id="ARBA00022679"/>
    </source>
</evidence>
<evidence type="ECO:0000256" key="5">
    <source>
        <dbReference type="ARBA" id="ARBA00022737"/>
    </source>
</evidence>
<dbReference type="InterPro" id="IPR011990">
    <property type="entry name" value="TPR-like_helical_dom_sf"/>
</dbReference>
<dbReference type="InterPro" id="IPR027417">
    <property type="entry name" value="P-loop_NTPase"/>
</dbReference>
<dbReference type="GO" id="GO:0004797">
    <property type="term" value="F:thymidine kinase activity"/>
    <property type="evidence" value="ECO:0007669"/>
    <property type="project" value="UniProtKB-EC"/>
</dbReference>
<protein>
    <recommendedName>
        <fullName evidence="2">thymidine kinase</fullName>
        <ecNumber evidence="2">2.7.1.21</ecNumber>
    </recommendedName>
</protein>
<keyword evidence="4" id="KW-0808">Transferase</keyword>
<keyword evidence="10" id="KW-0472">Membrane</keyword>
<evidence type="ECO:0000256" key="8">
    <source>
        <dbReference type="ARBA" id="ARBA00022840"/>
    </source>
</evidence>
<dbReference type="InterPro" id="IPR046848">
    <property type="entry name" value="E_motif"/>
</dbReference>
<dbReference type="InterPro" id="IPR001267">
    <property type="entry name" value="Thymidine_kinase"/>
</dbReference>
<reference evidence="12" key="1">
    <citation type="journal article" date="2014" name="Science">
        <title>The coffee genome provides insight into the convergent evolution of caffeine biosynthesis.</title>
        <authorList>
            <person name="Denoeud F."/>
            <person name="Carretero-Paulet L."/>
            <person name="Dereeper A."/>
            <person name="Droc G."/>
            <person name="Guyot R."/>
            <person name="Pietrella M."/>
            <person name="Zheng C."/>
            <person name="Alberti A."/>
            <person name="Anthony F."/>
            <person name="Aprea G."/>
            <person name="Aury J.M."/>
            <person name="Bento P."/>
            <person name="Bernard M."/>
            <person name="Bocs S."/>
            <person name="Campa C."/>
            <person name="Cenci A."/>
            <person name="Combes M.C."/>
            <person name="Crouzillat D."/>
            <person name="Da Silva C."/>
            <person name="Daddiego L."/>
            <person name="De Bellis F."/>
            <person name="Dussert S."/>
            <person name="Garsmeur O."/>
            <person name="Gayraud T."/>
            <person name="Guignon V."/>
            <person name="Jahn K."/>
            <person name="Jamilloux V."/>
            <person name="Joet T."/>
            <person name="Labadie K."/>
            <person name="Lan T."/>
            <person name="Leclercq J."/>
            <person name="Lepelley M."/>
            <person name="Leroy T."/>
            <person name="Li L.T."/>
            <person name="Librado P."/>
            <person name="Lopez L."/>
            <person name="Munoz A."/>
            <person name="Noel B."/>
            <person name="Pallavicini A."/>
            <person name="Perrotta G."/>
            <person name="Poncet V."/>
            <person name="Pot D."/>
            <person name="Priyono X."/>
            <person name="Rigoreau M."/>
            <person name="Rouard M."/>
            <person name="Rozas J."/>
            <person name="Tranchant-Dubreuil C."/>
            <person name="VanBuren R."/>
            <person name="Zhang Q."/>
            <person name="Andrade A.C."/>
            <person name="Argout X."/>
            <person name="Bertrand B."/>
            <person name="de Kochko A."/>
            <person name="Graziosi G."/>
            <person name="Henry R.J."/>
            <person name="Jayarama X."/>
            <person name="Ming R."/>
            <person name="Nagai C."/>
            <person name="Rounsley S."/>
            <person name="Sankoff D."/>
            <person name="Giuliano G."/>
            <person name="Albert V.A."/>
            <person name="Wincker P."/>
            <person name="Lashermes P."/>
        </authorList>
    </citation>
    <scope>NUCLEOTIDE SEQUENCE [LARGE SCALE GENOMIC DNA]</scope>
    <source>
        <strain evidence="12">cv. DH200-94</strain>
    </source>
</reference>
<dbReference type="Gramene" id="CDP19546">
    <property type="protein sequence ID" value="CDP19546"/>
    <property type="gene ID" value="GSCOC_T00003947001"/>
</dbReference>
<accession>A0A068VFQ2</accession>
<keyword evidence="5" id="KW-0677">Repeat</keyword>
<evidence type="ECO:0000256" key="3">
    <source>
        <dbReference type="ARBA" id="ARBA00022634"/>
    </source>
</evidence>
<dbReference type="Gene3D" id="3.40.50.300">
    <property type="entry name" value="P-loop containing nucleotide triphosphate hydrolases"/>
    <property type="match status" value="1"/>
</dbReference>
<dbReference type="PROSITE" id="PS51375">
    <property type="entry name" value="PPR"/>
    <property type="match status" value="2"/>
</dbReference>
<comment type="similarity">
    <text evidence="1">Belongs to the thymidine kinase family.</text>
</comment>
<dbReference type="FunCoup" id="A0A068VFQ2">
    <property type="interactions" value="382"/>
</dbReference>
<dbReference type="FunFam" id="1.25.40.10:FF:000090">
    <property type="entry name" value="Pentatricopeptide repeat-containing protein, chloroplastic"/>
    <property type="match status" value="1"/>
</dbReference>
<dbReference type="InParanoid" id="A0A068VFQ2"/>
<feature type="repeat" description="PPR" evidence="9">
    <location>
        <begin position="273"/>
        <end position="307"/>
    </location>
</feature>
<evidence type="ECO:0000256" key="10">
    <source>
        <dbReference type="SAM" id="Phobius"/>
    </source>
</evidence>
<dbReference type="GO" id="GO:0003723">
    <property type="term" value="F:RNA binding"/>
    <property type="evidence" value="ECO:0007669"/>
    <property type="project" value="InterPro"/>
</dbReference>